<gene>
    <name evidence="1" type="ORF">F511_10378</name>
</gene>
<evidence type="ECO:0000313" key="2">
    <source>
        <dbReference type="Proteomes" id="UP000250235"/>
    </source>
</evidence>
<protein>
    <submittedName>
        <fullName evidence="1">Uncharacterized protein</fullName>
    </submittedName>
</protein>
<sequence>MQHAIINDMKCMRAIKGRIARPVNQLANHLNRASIPRTMYQPGKSSVHDLQSPSAHNSSVVFRHNQSVGHHSDDIVGLFRNDTSVGQSQRGSKSGHQSICQSGSRCMHLLYTKSSDNETGGILQQKPAATIRRCISLHAPKRRRINYSTRRRSVPTADDRFLPKPPKIRLLTQSVTTQNDVASGTRHPRCQQLIKPTSGHTNNANDDVRDTSPSLPTAGHKALHPKLCVPTYQNDVALPSAAGHSNQQLVARLNQFLTNAAADSATISAVNTKKFTNTCRFLVKSRDCAPAASRYLLKRYY</sequence>
<dbReference type="EMBL" id="KQ997096">
    <property type="protein sequence ID" value="KZV44259.1"/>
    <property type="molecule type" value="Genomic_DNA"/>
</dbReference>
<name>A0A2Z7CHY2_9LAMI</name>
<reference evidence="1 2" key="1">
    <citation type="journal article" date="2015" name="Proc. Natl. Acad. Sci. U.S.A.">
        <title>The resurrection genome of Boea hygrometrica: A blueprint for survival of dehydration.</title>
        <authorList>
            <person name="Xiao L."/>
            <person name="Yang G."/>
            <person name="Zhang L."/>
            <person name="Yang X."/>
            <person name="Zhao S."/>
            <person name="Ji Z."/>
            <person name="Zhou Q."/>
            <person name="Hu M."/>
            <person name="Wang Y."/>
            <person name="Chen M."/>
            <person name="Xu Y."/>
            <person name="Jin H."/>
            <person name="Xiao X."/>
            <person name="Hu G."/>
            <person name="Bao F."/>
            <person name="Hu Y."/>
            <person name="Wan P."/>
            <person name="Li L."/>
            <person name="Deng X."/>
            <person name="Kuang T."/>
            <person name="Xiang C."/>
            <person name="Zhu J.K."/>
            <person name="Oliver M.J."/>
            <person name="He Y."/>
        </authorList>
    </citation>
    <scope>NUCLEOTIDE SEQUENCE [LARGE SCALE GENOMIC DNA]</scope>
    <source>
        <strain evidence="2">cv. XS01</strain>
    </source>
</reference>
<accession>A0A2Z7CHY2</accession>
<keyword evidence="2" id="KW-1185">Reference proteome</keyword>
<dbReference type="Proteomes" id="UP000250235">
    <property type="component" value="Unassembled WGS sequence"/>
</dbReference>
<evidence type="ECO:0000313" key="1">
    <source>
        <dbReference type="EMBL" id="KZV44259.1"/>
    </source>
</evidence>
<proteinExistence type="predicted"/>
<dbReference type="AlphaFoldDB" id="A0A2Z7CHY2"/>
<organism evidence="1 2">
    <name type="scientific">Dorcoceras hygrometricum</name>
    <dbReference type="NCBI Taxonomy" id="472368"/>
    <lineage>
        <taxon>Eukaryota</taxon>
        <taxon>Viridiplantae</taxon>
        <taxon>Streptophyta</taxon>
        <taxon>Embryophyta</taxon>
        <taxon>Tracheophyta</taxon>
        <taxon>Spermatophyta</taxon>
        <taxon>Magnoliopsida</taxon>
        <taxon>eudicotyledons</taxon>
        <taxon>Gunneridae</taxon>
        <taxon>Pentapetalae</taxon>
        <taxon>asterids</taxon>
        <taxon>lamiids</taxon>
        <taxon>Lamiales</taxon>
        <taxon>Gesneriaceae</taxon>
        <taxon>Didymocarpoideae</taxon>
        <taxon>Trichosporeae</taxon>
        <taxon>Loxocarpinae</taxon>
        <taxon>Dorcoceras</taxon>
    </lineage>
</organism>